<proteinExistence type="predicted"/>
<reference evidence="6 7" key="1">
    <citation type="submission" date="2018-07" db="EMBL/GenBank/DDBJ databases">
        <title>Genomic Encyclopedia of Type Strains, Phase IV (KMG-IV): sequencing the most valuable type-strain genomes for metagenomic binning, comparative biology and taxonomic classification.</title>
        <authorList>
            <person name="Goeker M."/>
        </authorList>
    </citation>
    <scope>NUCLEOTIDE SEQUENCE [LARGE SCALE GENOMIC DNA]</scope>
    <source>
        <strain evidence="6 7">DSM 100911</strain>
    </source>
</reference>
<keyword evidence="2" id="KW-0238">DNA-binding</keyword>
<dbReference type="InterPro" id="IPR036388">
    <property type="entry name" value="WH-like_DNA-bd_sf"/>
</dbReference>
<evidence type="ECO:0000259" key="4">
    <source>
        <dbReference type="PROSITE" id="PS51077"/>
    </source>
</evidence>
<accession>A0A369ALN8</accession>
<comment type="caution">
    <text evidence="6">The sequence shown here is derived from an EMBL/GenBank/DDBJ whole genome shotgun (WGS) entry which is preliminary data.</text>
</comment>
<dbReference type="EMBL" id="QPJU01000003">
    <property type="protein sequence ID" value="RCX10081.1"/>
    <property type="molecule type" value="Genomic_DNA"/>
</dbReference>
<dbReference type="GO" id="GO:0003700">
    <property type="term" value="F:DNA-binding transcription factor activity"/>
    <property type="evidence" value="ECO:0007669"/>
    <property type="project" value="TreeGrafter"/>
</dbReference>
<dbReference type="SUPFAM" id="SSF55781">
    <property type="entry name" value="GAF domain-like"/>
    <property type="match status" value="1"/>
</dbReference>
<dbReference type="PROSITE" id="PS51077">
    <property type="entry name" value="HTH_ICLR"/>
    <property type="match status" value="1"/>
</dbReference>
<evidence type="ECO:0000256" key="1">
    <source>
        <dbReference type="ARBA" id="ARBA00023015"/>
    </source>
</evidence>
<evidence type="ECO:0000256" key="3">
    <source>
        <dbReference type="ARBA" id="ARBA00023163"/>
    </source>
</evidence>
<dbReference type="SUPFAM" id="SSF46785">
    <property type="entry name" value="Winged helix' DNA-binding domain"/>
    <property type="match status" value="1"/>
</dbReference>
<sequence>MKDRQFVNALARGLELLKCFNPNDQYVGVSELARRTGIPKPTVSRLAGTLSKLGYLEYSDSLGKYSLGIGVLALGHAKIANLDVRSAARPLMEELAEYSQISVSIGMRHELSMIYVDTVRSSAPISLQRGIGARLPIGTTSIGRAYICGASDEERNEIFEGLQAKNKEDWVKIRDGIREALKDYAKYGFCISIGDWVTDIWAVGVPYKSPDGKLLSFNCGGPAFMLKEERLRNDIGPRLLEMVNKIKTIYK</sequence>
<evidence type="ECO:0000313" key="6">
    <source>
        <dbReference type="EMBL" id="RCX10081.1"/>
    </source>
</evidence>
<dbReference type="PROSITE" id="PS51078">
    <property type="entry name" value="ICLR_ED"/>
    <property type="match status" value="1"/>
</dbReference>
<protein>
    <submittedName>
        <fullName evidence="6">IclR family transcriptional regulator</fullName>
    </submittedName>
</protein>
<gene>
    <name evidence="6" type="ORF">DFR45_10365</name>
</gene>
<dbReference type="SMART" id="SM00346">
    <property type="entry name" value="HTH_ICLR"/>
    <property type="match status" value="1"/>
</dbReference>
<organism evidence="6 7">
    <name type="scientific">Extensimonas vulgaris</name>
    <dbReference type="NCBI Taxonomy" id="1031594"/>
    <lineage>
        <taxon>Bacteria</taxon>
        <taxon>Pseudomonadati</taxon>
        <taxon>Pseudomonadota</taxon>
        <taxon>Betaproteobacteria</taxon>
        <taxon>Burkholderiales</taxon>
        <taxon>Comamonadaceae</taxon>
        <taxon>Extensimonas</taxon>
    </lineage>
</organism>
<dbReference type="InterPro" id="IPR029016">
    <property type="entry name" value="GAF-like_dom_sf"/>
</dbReference>
<dbReference type="Proteomes" id="UP000252174">
    <property type="component" value="Unassembled WGS sequence"/>
</dbReference>
<dbReference type="InterPro" id="IPR005471">
    <property type="entry name" value="Tscrpt_reg_IclR_N"/>
</dbReference>
<feature type="domain" description="IclR-ED" evidence="5">
    <location>
        <begin position="70"/>
        <end position="251"/>
    </location>
</feature>
<dbReference type="PANTHER" id="PTHR30136">
    <property type="entry name" value="HELIX-TURN-HELIX TRANSCRIPTIONAL REGULATOR, ICLR FAMILY"/>
    <property type="match status" value="1"/>
</dbReference>
<dbReference type="Gene3D" id="3.30.450.40">
    <property type="match status" value="1"/>
</dbReference>
<feature type="domain" description="HTH iclR-type" evidence="4">
    <location>
        <begin position="7"/>
        <end position="69"/>
    </location>
</feature>
<dbReference type="Gene3D" id="1.10.10.10">
    <property type="entry name" value="Winged helix-like DNA-binding domain superfamily/Winged helix DNA-binding domain"/>
    <property type="match status" value="1"/>
</dbReference>
<evidence type="ECO:0000313" key="7">
    <source>
        <dbReference type="Proteomes" id="UP000252174"/>
    </source>
</evidence>
<dbReference type="PANTHER" id="PTHR30136:SF33">
    <property type="entry name" value="TRANSCRIPTIONAL REGULATORY PROTEIN"/>
    <property type="match status" value="1"/>
</dbReference>
<evidence type="ECO:0000256" key="2">
    <source>
        <dbReference type="ARBA" id="ARBA00023125"/>
    </source>
</evidence>
<dbReference type="RefSeq" id="WP_114482782.1">
    <property type="nucleotide sequence ID" value="NZ_QPJU01000003.1"/>
</dbReference>
<evidence type="ECO:0000259" key="5">
    <source>
        <dbReference type="PROSITE" id="PS51078"/>
    </source>
</evidence>
<dbReference type="Pfam" id="PF09339">
    <property type="entry name" value="HTH_IclR"/>
    <property type="match status" value="1"/>
</dbReference>
<keyword evidence="1" id="KW-0805">Transcription regulation</keyword>
<keyword evidence="3" id="KW-0804">Transcription</keyword>
<dbReference type="GO" id="GO:0045892">
    <property type="term" value="P:negative regulation of DNA-templated transcription"/>
    <property type="evidence" value="ECO:0007669"/>
    <property type="project" value="TreeGrafter"/>
</dbReference>
<dbReference type="OrthoDB" id="5401369at2"/>
<dbReference type="Pfam" id="PF01614">
    <property type="entry name" value="IclR_C"/>
    <property type="match status" value="1"/>
</dbReference>
<dbReference type="InterPro" id="IPR014757">
    <property type="entry name" value="Tscrpt_reg_IclR_C"/>
</dbReference>
<dbReference type="InterPro" id="IPR050707">
    <property type="entry name" value="HTH_MetabolicPath_Reg"/>
</dbReference>
<keyword evidence="7" id="KW-1185">Reference proteome</keyword>
<name>A0A369ALN8_9BURK</name>
<dbReference type="GO" id="GO:0003677">
    <property type="term" value="F:DNA binding"/>
    <property type="evidence" value="ECO:0007669"/>
    <property type="project" value="UniProtKB-KW"/>
</dbReference>
<dbReference type="AlphaFoldDB" id="A0A369ALN8"/>
<dbReference type="InterPro" id="IPR036390">
    <property type="entry name" value="WH_DNA-bd_sf"/>
</dbReference>